<dbReference type="Gene3D" id="1.10.287.110">
    <property type="entry name" value="DnaJ domain"/>
    <property type="match status" value="1"/>
</dbReference>
<dbReference type="InterPro" id="IPR001623">
    <property type="entry name" value="DnaJ_domain"/>
</dbReference>
<gene>
    <name evidence="4" type="ORF">ASTO00021_LOCUS10516</name>
</gene>
<dbReference type="AlphaFoldDB" id="A0A7S3UY61"/>
<accession>A0A7S3UY61</accession>
<feature type="domain" description="J" evidence="3">
    <location>
        <begin position="5"/>
        <end position="70"/>
    </location>
</feature>
<dbReference type="InterPro" id="IPR036869">
    <property type="entry name" value="J_dom_sf"/>
</dbReference>
<reference evidence="4" key="1">
    <citation type="submission" date="2021-01" db="EMBL/GenBank/DDBJ databases">
        <authorList>
            <person name="Corre E."/>
            <person name="Pelletier E."/>
            <person name="Niang G."/>
            <person name="Scheremetjew M."/>
            <person name="Finn R."/>
            <person name="Kale V."/>
            <person name="Holt S."/>
            <person name="Cochrane G."/>
            <person name="Meng A."/>
            <person name="Brown T."/>
            <person name="Cohen L."/>
        </authorList>
    </citation>
    <scope>NUCLEOTIDE SEQUENCE</scope>
    <source>
        <strain evidence="4">GSBS06</strain>
    </source>
</reference>
<dbReference type="SUPFAM" id="SSF46565">
    <property type="entry name" value="Chaperone J-domain"/>
    <property type="match status" value="1"/>
</dbReference>
<dbReference type="PANTHER" id="PTHR44145">
    <property type="entry name" value="DNAJ HOMOLOG SUBFAMILY A MEMBER 3, MITOCHONDRIAL"/>
    <property type="match status" value="1"/>
</dbReference>
<feature type="compositionally biased region" description="Basic and acidic residues" evidence="2">
    <location>
        <begin position="181"/>
        <end position="198"/>
    </location>
</feature>
<evidence type="ECO:0000313" key="4">
    <source>
        <dbReference type="EMBL" id="CAE0440382.1"/>
    </source>
</evidence>
<sequence>MYRVNYYKALGVGRLATRKEIKKAFTKLAKKYHPDLSKGDSGSSEKFLAVTEAYQVLSDKFKRRRYDMGMSGSHYGPGNGSFSEMNGNQQGQDTSNYNPQGNNYNSARYRKHQHGDSFIMFNVDAWEAAHGLGKYSPKHPKHQEMFKFSYAQGMGQTENSQTSQSRKAKGFADGSRRKLSKHQEFFLRQHYKDNEKNR</sequence>
<dbReference type="SMART" id="SM00271">
    <property type="entry name" value="DnaJ"/>
    <property type="match status" value="1"/>
</dbReference>
<organism evidence="4">
    <name type="scientific">Aplanochytrium stocchinoi</name>
    <dbReference type="NCBI Taxonomy" id="215587"/>
    <lineage>
        <taxon>Eukaryota</taxon>
        <taxon>Sar</taxon>
        <taxon>Stramenopiles</taxon>
        <taxon>Bigyra</taxon>
        <taxon>Labyrinthulomycetes</taxon>
        <taxon>Thraustochytrida</taxon>
        <taxon>Thraustochytriidae</taxon>
        <taxon>Aplanochytrium</taxon>
    </lineage>
</organism>
<evidence type="ECO:0000256" key="2">
    <source>
        <dbReference type="SAM" id="MobiDB-lite"/>
    </source>
</evidence>
<dbReference type="EMBL" id="HBIN01013908">
    <property type="protein sequence ID" value="CAE0440382.1"/>
    <property type="molecule type" value="Transcribed_RNA"/>
</dbReference>
<dbReference type="Pfam" id="PF00226">
    <property type="entry name" value="DnaJ"/>
    <property type="match status" value="1"/>
</dbReference>
<protein>
    <recommendedName>
        <fullName evidence="3">J domain-containing protein</fullName>
    </recommendedName>
</protein>
<feature type="region of interest" description="Disordered" evidence="2">
    <location>
        <begin position="72"/>
        <end position="107"/>
    </location>
</feature>
<feature type="region of interest" description="Disordered" evidence="2">
    <location>
        <begin position="154"/>
        <end position="198"/>
    </location>
</feature>
<feature type="compositionally biased region" description="Polar residues" evidence="2">
    <location>
        <begin position="154"/>
        <end position="165"/>
    </location>
</feature>
<dbReference type="CDD" id="cd06257">
    <property type="entry name" value="DnaJ"/>
    <property type="match status" value="1"/>
</dbReference>
<evidence type="ECO:0000256" key="1">
    <source>
        <dbReference type="ARBA" id="ARBA00023186"/>
    </source>
</evidence>
<proteinExistence type="predicted"/>
<dbReference type="PRINTS" id="PR00625">
    <property type="entry name" value="JDOMAIN"/>
</dbReference>
<evidence type="ECO:0000259" key="3">
    <source>
        <dbReference type="PROSITE" id="PS50076"/>
    </source>
</evidence>
<dbReference type="PANTHER" id="PTHR44145:SF3">
    <property type="entry name" value="DNAJ HOMOLOG SUBFAMILY A MEMBER 3, MITOCHONDRIAL"/>
    <property type="match status" value="1"/>
</dbReference>
<dbReference type="InterPro" id="IPR051938">
    <property type="entry name" value="Apopto_cytoskel_mod"/>
</dbReference>
<keyword evidence="1" id="KW-0143">Chaperone</keyword>
<feature type="compositionally biased region" description="Polar residues" evidence="2">
    <location>
        <begin position="80"/>
        <end position="106"/>
    </location>
</feature>
<dbReference type="PROSITE" id="PS50076">
    <property type="entry name" value="DNAJ_2"/>
    <property type="match status" value="1"/>
</dbReference>
<name>A0A7S3UY61_9STRA</name>